<dbReference type="GO" id="GO:0005524">
    <property type="term" value="F:ATP binding"/>
    <property type="evidence" value="ECO:0007669"/>
    <property type="project" value="UniProtKB-KW"/>
</dbReference>
<comment type="caution">
    <text evidence="7">The sequence shown here is derived from an EMBL/GenBank/DDBJ whole genome shotgun (WGS) entry which is preliminary data.</text>
</comment>
<proteinExistence type="predicted"/>
<dbReference type="InterPro" id="IPR017871">
    <property type="entry name" value="ABC_transporter-like_CS"/>
</dbReference>
<keyword evidence="2" id="KW-0813">Transport</keyword>
<comment type="function">
    <text evidence="5">Probably part of an ABC transporter complex. Responsible for energy coupling to the transport system.</text>
</comment>
<feature type="domain" description="ABC transporter" evidence="6">
    <location>
        <begin position="2"/>
        <end position="228"/>
    </location>
</feature>
<dbReference type="CDD" id="cd03225">
    <property type="entry name" value="ABC_cobalt_CbiO_domain1"/>
    <property type="match status" value="1"/>
</dbReference>
<dbReference type="InterPro" id="IPR027417">
    <property type="entry name" value="P-loop_NTPase"/>
</dbReference>
<dbReference type="GO" id="GO:0005886">
    <property type="term" value="C:plasma membrane"/>
    <property type="evidence" value="ECO:0007669"/>
    <property type="project" value="UniProtKB-SubCell"/>
</dbReference>
<evidence type="ECO:0000256" key="3">
    <source>
        <dbReference type="ARBA" id="ARBA00022741"/>
    </source>
</evidence>
<evidence type="ECO:0000256" key="1">
    <source>
        <dbReference type="ARBA" id="ARBA00004236"/>
    </source>
</evidence>
<dbReference type="Gene3D" id="3.40.50.300">
    <property type="entry name" value="P-loop containing nucleotide triphosphate hydrolases"/>
    <property type="match status" value="1"/>
</dbReference>
<dbReference type="Pfam" id="PF00005">
    <property type="entry name" value="ABC_tran"/>
    <property type="match status" value="1"/>
</dbReference>
<reference evidence="7" key="1">
    <citation type="journal article" date="2020" name="mSystems">
        <title>Genome- and Community-Level Interaction Insights into Carbon Utilization and Element Cycling Functions of Hydrothermarchaeota in Hydrothermal Sediment.</title>
        <authorList>
            <person name="Zhou Z."/>
            <person name="Liu Y."/>
            <person name="Xu W."/>
            <person name="Pan J."/>
            <person name="Luo Z.H."/>
            <person name="Li M."/>
        </authorList>
    </citation>
    <scope>NUCLEOTIDE SEQUENCE [LARGE SCALE GENOMIC DNA]</scope>
    <source>
        <strain evidence="7">SpSt-642</strain>
    </source>
</reference>
<dbReference type="InterPro" id="IPR015856">
    <property type="entry name" value="ABC_transpr_CbiO/EcfA_su"/>
</dbReference>
<dbReference type="InterPro" id="IPR003593">
    <property type="entry name" value="AAA+_ATPase"/>
</dbReference>
<dbReference type="GO" id="GO:0055085">
    <property type="term" value="P:transmembrane transport"/>
    <property type="evidence" value="ECO:0007669"/>
    <property type="project" value="InterPro"/>
</dbReference>
<organism evidence="7">
    <name type="scientific">Staphylothermus marinus</name>
    <dbReference type="NCBI Taxonomy" id="2280"/>
    <lineage>
        <taxon>Archaea</taxon>
        <taxon>Thermoproteota</taxon>
        <taxon>Thermoprotei</taxon>
        <taxon>Desulfurococcales</taxon>
        <taxon>Desulfurococcaceae</taxon>
        <taxon>Staphylothermus</taxon>
    </lineage>
</organism>
<dbReference type="PANTHER" id="PTHR42734:SF20">
    <property type="entry name" value="ABC-TYPE IRON(III)-SIDEROPHORE TRANSPORT SYSTEM, ATPASE COMPONENT"/>
    <property type="match status" value="1"/>
</dbReference>
<dbReference type="PROSITE" id="PS50893">
    <property type="entry name" value="ABC_TRANSPORTER_2"/>
    <property type="match status" value="1"/>
</dbReference>
<dbReference type="GO" id="GO:0016887">
    <property type="term" value="F:ATP hydrolysis activity"/>
    <property type="evidence" value="ECO:0007669"/>
    <property type="project" value="InterPro"/>
</dbReference>
<evidence type="ECO:0000313" key="7">
    <source>
        <dbReference type="EMBL" id="HGM58580.1"/>
    </source>
</evidence>
<comment type="subcellular location">
    <subcellularLocation>
        <location evidence="1">Cell membrane</location>
    </subcellularLocation>
</comment>
<evidence type="ECO:0000256" key="4">
    <source>
        <dbReference type="ARBA" id="ARBA00022840"/>
    </source>
</evidence>
<evidence type="ECO:0000256" key="2">
    <source>
        <dbReference type="ARBA" id="ARBA00022448"/>
    </source>
</evidence>
<keyword evidence="3" id="KW-0547">Nucleotide-binding</keyword>
<keyword evidence="4 7" id="KW-0067">ATP-binding</keyword>
<dbReference type="InterPro" id="IPR050153">
    <property type="entry name" value="Metal_Ion_Import_ABC"/>
</dbReference>
<dbReference type="EMBL" id="DTBJ01000022">
    <property type="protein sequence ID" value="HGM58580.1"/>
    <property type="molecule type" value="Genomic_DNA"/>
</dbReference>
<gene>
    <name evidence="7" type="ORF">ENU14_03190</name>
</gene>
<dbReference type="SMART" id="SM00382">
    <property type="entry name" value="AAA"/>
    <property type="match status" value="1"/>
</dbReference>
<dbReference type="InterPro" id="IPR003439">
    <property type="entry name" value="ABC_transporter-like_ATP-bd"/>
</dbReference>
<evidence type="ECO:0000259" key="6">
    <source>
        <dbReference type="PROSITE" id="PS50893"/>
    </source>
</evidence>
<accession>A0A7C4D712</accession>
<evidence type="ECO:0000256" key="5">
    <source>
        <dbReference type="ARBA" id="ARBA00025157"/>
    </source>
</evidence>
<dbReference type="PROSITE" id="PS00211">
    <property type="entry name" value="ABC_TRANSPORTER_1"/>
    <property type="match status" value="1"/>
</dbReference>
<dbReference type="AlphaFoldDB" id="A0A7C4D712"/>
<name>A0A7C4D712_STAMA</name>
<protein>
    <submittedName>
        <fullName evidence="7">Energy-coupling factor ABC transporter ATP-binding protein</fullName>
    </submittedName>
</protein>
<sequence>MIIVEKLNVEFNGYIVLKNIDIVFDKGLHVIMGRNGSGKTTLLKTIAGIIKPSSGRVIVFNKDIHRIPRSEAVKLVGYVWQNPYAGFIEATVFDEINFTAKLIHTSLNKEIVEKLVPEHLLYRNPYTLSGGEAKRVSIASILSIDQPVWLFDEPFDYLDNDGVSIVKKLIEYGLERGKIVIIASANPSYLHLFKPVSILVLFNGEIVLKTSSLNEDDLGKYGVPSREIVCG</sequence>
<dbReference type="PANTHER" id="PTHR42734">
    <property type="entry name" value="METAL TRANSPORT SYSTEM ATP-BINDING PROTEIN TM_0124-RELATED"/>
    <property type="match status" value="1"/>
</dbReference>
<dbReference type="SUPFAM" id="SSF52540">
    <property type="entry name" value="P-loop containing nucleoside triphosphate hydrolases"/>
    <property type="match status" value="1"/>
</dbReference>